<organism evidence="1 2">
    <name type="scientific">Bartonella japonica</name>
    <dbReference type="NCBI Taxonomy" id="357761"/>
    <lineage>
        <taxon>Bacteria</taxon>
        <taxon>Pseudomonadati</taxon>
        <taxon>Pseudomonadota</taxon>
        <taxon>Alphaproteobacteria</taxon>
        <taxon>Hyphomicrobiales</taxon>
        <taxon>Bartonellaceae</taxon>
        <taxon>Bartonella</taxon>
    </lineage>
</organism>
<sequence length="54" mass="6558">MEACIIHLCKSFLVLFQKEENRKHNLTEVPMKFIEDFRSHLHINFSHYLKINTL</sequence>
<evidence type="ECO:0000313" key="1">
    <source>
        <dbReference type="EMBL" id="MET3560439.1"/>
    </source>
</evidence>
<evidence type="ECO:0000313" key="2">
    <source>
        <dbReference type="Proteomes" id="UP001549112"/>
    </source>
</evidence>
<proteinExistence type="predicted"/>
<accession>A0ABV2FPE3</accession>
<comment type="caution">
    <text evidence="1">The sequence shown here is derived from an EMBL/GenBank/DDBJ whole genome shotgun (WGS) entry which is preliminary data.</text>
</comment>
<dbReference type="Proteomes" id="UP001549112">
    <property type="component" value="Unassembled WGS sequence"/>
</dbReference>
<reference evidence="1 2" key="1">
    <citation type="submission" date="2024-06" db="EMBL/GenBank/DDBJ databases">
        <title>Genomic Encyclopedia of Type Strains, Phase IV (KMG-IV): sequencing the most valuable type-strain genomes for metagenomic binning, comparative biology and taxonomic classification.</title>
        <authorList>
            <person name="Goeker M."/>
        </authorList>
    </citation>
    <scope>NUCLEOTIDE SEQUENCE [LARGE SCALE GENOMIC DNA]</scope>
    <source>
        <strain evidence="1 2">DSM 23650</strain>
    </source>
</reference>
<keyword evidence="2" id="KW-1185">Reference proteome</keyword>
<name>A0ABV2FPE3_9HYPH</name>
<protein>
    <submittedName>
        <fullName evidence="1">Uncharacterized protein</fullName>
    </submittedName>
</protein>
<gene>
    <name evidence="1" type="ORF">ABID39_001137</name>
</gene>
<dbReference type="EMBL" id="JBEPLT010000011">
    <property type="protein sequence ID" value="MET3560439.1"/>
    <property type="molecule type" value="Genomic_DNA"/>
</dbReference>